<dbReference type="STRING" id="1381081.BIY22_01355"/>
<dbReference type="InterPro" id="IPR035097">
    <property type="entry name" value="M29_N-terminal"/>
</dbReference>
<dbReference type="AlphaFoldDB" id="A0A1Q9HQP8"/>
<evidence type="ECO:0000256" key="2">
    <source>
        <dbReference type="ARBA" id="ARBA00001946"/>
    </source>
</evidence>
<dbReference type="Pfam" id="PF02073">
    <property type="entry name" value="Peptidase_M29"/>
    <property type="match status" value="1"/>
</dbReference>
<keyword evidence="9" id="KW-0482">Metalloprotease</keyword>
<comment type="cofactor">
    <cofactor evidence="3">
        <name>Zn(2+)</name>
        <dbReference type="ChEBI" id="CHEBI:29105"/>
    </cofactor>
</comment>
<evidence type="ECO:0000256" key="8">
    <source>
        <dbReference type="ARBA" id="ARBA00022801"/>
    </source>
</evidence>
<evidence type="ECO:0000256" key="5">
    <source>
        <dbReference type="ARBA" id="ARBA00022438"/>
    </source>
</evidence>
<dbReference type="Proteomes" id="UP000186313">
    <property type="component" value="Unassembled WGS sequence"/>
</dbReference>
<dbReference type="GO" id="GO:0008237">
    <property type="term" value="F:metallopeptidase activity"/>
    <property type="evidence" value="ECO:0007669"/>
    <property type="project" value="UniProtKB-KW"/>
</dbReference>
<keyword evidence="5" id="KW-0031">Aminopeptidase</keyword>
<protein>
    <submittedName>
        <fullName evidence="10">Peptidase M29</fullName>
    </submittedName>
</protein>
<comment type="cofactor">
    <cofactor evidence="2">
        <name>Mg(2+)</name>
        <dbReference type="ChEBI" id="CHEBI:18420"/>
    </cofactor>
</comment>
<evidence type="ECO:0000313" key="10">
    <source>
        <dbReference type="EMBL" id="OLQ93165.1"/>
    </source>
</evidence>
<gene>
    <name evidence="10" type="ORF">BIY22_01355</name>
</gene>
<comment type="similarity">
    <text evidence="4">Belongs to the peptidase M29 family.</text>
</comment>
<evidence type="ECO:0000256" key="4">
    <source>
        <dbReference type="ARBA" id="ARBA00008236"/>
    </source>
</evidence>
<evidence type="ECO:0000256" key="9">
    <source>
        <dbReference type="ARBA" id="ARBA00023049"/>
    </source>
</evidence>
<proteinExistence type="inferred from homology"/>
<dbReference type="GO" id="GO:0046872">
    <property type="term" value="F:metal ion binding"/>
    <property type="evidence" value="ECO:0007669"/>
    <property type="project" value="UniProtKB-KW"/>
</dbReference>
<dbReference type="GO" id="GO:0004177">
    <property type="term" value="F:aminopeptidase activity"/>
    <property type="evidence" value="ECO:0007669"/>
    <property type="project" value="UniProtKB-KW"/>
</dbReference>
<evidence type="ECO:0000313" key="11">
    <source>
        <dbReference type="Proteomes" id="UP000186313"/>
    </source>
</evidence>
<reference evidence="10 11" key="1">
    <citation type="submission" date="2016-09" db="EMBL/GenBank/DDBJ databases">
        <title>Genomic Taxonomy of the Vibrionaceae.</title>
        <authorList>
            <person name="Gonzalez-Castillo A."/>
            <person name="Gomez-Gil B."/>
            <person name="Enciso-Ibarra K."/>
        </authorList>
    </citation>
    <scope>NUCLEOTIDE SEQUENCE [LARGE SCALE GENOMIC DNA]</scope>
    <source>
        <strain evidence="10 11">CAIM 703</strain>
    </source>
</reference>
<dbReference type="RefSeq" id="WP_075705805.1">
    <property type="nucleotide sequence ID" value="NZ_MJMJ01000001.1"/>
</dbReference>
<comment type="caution">
    <text evidence="10">The sequence shown here is derived from an EMBL/GenBank/DDBJ whole genome shotgun (WGS) entry which is preliminary data.</text>
</comment>
<dbReference type="Gene3D" id="3.40.1830.10">
    <property type="entry name" value="Thermophilic metalloprotease (M29)"/>
    <property type="match status" value="1"/>
</dbReference>
<organism evidence="10 11">
    <name type="scientific">Vibrio panuliri</name>
    <dbReference type="NCBI Taxonomy" id="1381081"/>
    <lineage>
        <taxon>Bacteria</taxon>
        <taxon>Pseudomonadati</taxon>
        <taxon>Pseudomonadota</taxon>
        <taxon>Gammaproteobacteria</taxon>
        <taxon>Vibrionales</taxon>
        <taxon>Vibrionaceae</taxon>
        <taxon>Vibrio</taxon>
    </lineage>
</organism>
<sequence length="356" mass="40393">MTDQRIEQIAQMLVHHSLQIQTGEKVMIAAMEECSLPYAKALNRAIVQAGGFPQVQFVSEEMRSDLMRFGQDEQISWIPEIERYGMEWADVYIALRGASNLYQHWDIPVEKKALSQKTQGIISTARWQKTRWCLLRIPNLNMAHQAKIDEHTLMEQFYRACLLDWSQHTTEWQRLCQRLEQGSAVRIVSANTDLSFSTQGRKWVVFDGRANMPDGEIATAPLTETINGYIEFENPGVLGGQLMENLRLEWQCGVLVSATCSTNQDYLNNILATDEGAKLIGEFAFGLNPEMTTFTNDILVDEKIAGTLHIALGRAYPECGGTNISAIHWDIIKDTRIDGKVYLDGELIFERGQFLI</sequence>
<evidence type="ECO:0000256" key="1">
    <source>
        <dbReference type="ARBA" id="ARBA00001941"/>
    </source>
</evidence>
<dbReference type="EMBL" id="MJMJ01000001">
    <property type="protein sequence ID" value="OLQ93165.1"/>
    <property type="molecule type" value="Genomic_DNA"/>
</dbReference>
<dbReference type="PANTHER" id="PTHR34448">
    <property type="entry name" value="AMINOPEPTIDASE"/>
    <property type="match status" value="1"/>
</dbReference>
<keyword evidence="6" id="KW-0645">Protease</keyword>
<dbReference type="SUPFAM" id="SSF144052">
    <property type="entry name" value="Thermophilic metalloprotease-like"/>
    <property type="match status" value="1"/>
</dbReference>
<accession>A0A1Q9HQP8</accession>
<dbReference type="OrthoDB" id="9805576at2"/>
<dbReference type="InterPro" id="IPR052170">
    <property type="entry name" value="M29_Exopeptidase"/>
</dbReference>
<keyword evidence="7" id="KW-0479">Metal-binding</keyword>
<evidence type="ECO:0000256" key="7">
    <source>
        <dbReference type="ARBA" id="ARBA00022723"/>
    </source>
</evidence>
<dbReference type="PANTHER" id="PTHR34448:SF1">
    <property type="entry name" value="BLL6088 PROTEIN"/>
    <property type="match status" value="1"/>
</dbReference>
<comment type="cofactor">
    <cofactor evidence="1">
        <name>Co(2+)</name>
        <dbReference type="ChEBI" id="CHEBI:48828"/>
    </cofactor>
</comment>
<dbReference type="InterPro" id="IPR000787">
    <property type="entry name" value="Peptidase_M29"/>
</dbReference>
<evidence type="ECO:0000256" key="6">
    <source>
        <dbReference type="ARBA" id="ARBA00022670"/>
    </source>
</evidence>
<name>A0A1Q9HQP8_9VIBR</name>
<keyword evidence="8" id="KW-0378">Hydrolase</keyword>
<dbReference type="GO" id="GO:0006508">
    <property type="term" value="P:proteolysis"/>
    <property type="evidence" value="ECO:0007669"/>
    <property type="project" value="UniProtKB-KW"/>
</dbReference>
<evidence type="ECO:0000256" key="3">
    <source>
        <dbReference type="ARBA" id="ARBA00001947"/>
    </source>
</evidence>